<evidence type="ECO:0000256" key="1">
    <source>
        <dbReference type="SAM" id="Phobius"/>
    </source>
</evidence>
<dbReference type="EMBL" id="HBUE01090665">
    <property type="protein sequence ID" value="CAG6481429.1"/>
    <property type="molecule type" value="Transcribed_RNA"/>
</dbReference>
<feature type="transmembrane region" description="Helical" evidence="1">
    <location>
        <begin position="45"/>
        <end position="65"/>
    </location>
</feature>
<keyword evidence="1" id="KW-0472">Membrane</keyword>
<name>A0A8D8BW20_CULPI</name>
<organism evidence="2">
    <name type="scientific">Culex pipiens</name>
    <name type="common">House mosquito</name>
    <dbReference type="NCBI Taxonomy" id="7175"/>
    <lineage>
        <taxon>Eukaryota</taxon>
        <taxon>Metazoa</taxon>
        <taxon>Ecdysozoa</taxon>
        <taxon>Arthropoda</taxon>
        <taxon>Hexapoda</taxon>
        <taxon>Insecta</taxon>
        <taxon>Pterygota</taxon>
        <taxon>Neoptera</taxon>
        <taxon>Endopterygota</taxon>
        <taxon>Diptera</taxon>
        <taxon>Nematocera</taxon>
        <taxon>Culicoidea</taxon>
        <taxon>Culicidae</taxon>
        <taxon>Culicinae</taxon>
        <taxon>Culicini</taxon>
        <taxon>Culex</taxon>
        <taxon>Culex</taxon>
    </lineage>
</organism>
<accession>A0A8D8BW20</accession>
<sequence length="140" mass="15071">MLRAGRGAPAPLCGVGPTGGGGGWRGDCLLVHLGRLLHRLGGRRLVGLLVQLLLLLLLGGGARLGGRRRRFGDDRRLDAVLEVFEIVRVAGGFLGRGGGRGSDLFNRNLLLLLLLGWLRLRLRRLGNRGQLRWLSAGRSG</sequence>
<dbReference type="AlphaFoldDB" id="A0A8D8BW20"/>
<protein>
    <submittedName>
        <fullName evidence="2">(northern house mosquito) hypothetical protein</fullName>
    </submittedName>
</protein>
<keyword evidence="1" id="KW-0812">Transmembrane</keyword>
<keyword evidence="1" id="KW-1133">Transmembrane helix</keyword>
<evidence type="ECO:0000313" key="2">
    <source>
        <dbReference type="EMBL" id="CAG6481429.1"/>
    </source>
</evidence>
<reference evidence="2" key="1">
    <citation type="submission" date="2021-05" db="EMBL/GenBank/DDBJ databases">
        <authorList>
            <person name="Alioto T."/>
            <person name="Alioto T."/>
            <person name="Gomez Garrido J."/>
        </authorList>
    </citation>
    <scope>NUCLEOTIDE SEQUENCE</scope>
</reference>
<proteinExistence type="predicted"/>